<gene>
    <name evidence="3" type="ORF">CLV41_103128</name>
</gene>
<name>A0A2S3UWX7_9HYPH</name>
<dbReference type="Pfam" id="PF13193">
    <property type="entry name" value="AMP-binding_C"/>
    <property type="match status" value="1"/>
</dbReference>
<dbReference type="NCBIfam" id="TIGR01733">
    <property type="entry name" value="AA-adenyl-dom"/>
    <property type="match status" value="1"/>
</dbReference>
<evidence type="ECO:0000313" key="4">
    <source>
        <dbReference type="Proteomes" id="UP000236959"/>
    </source>
</evidence>
<dbReference type="Gene3D" id="3.40.50.12780">
    <property type="entry name" value="N-terminal domain of ligase-like"/>
    <property type="match status" value="1"/>
</dbReference>
<dbReference type="InterPro" id="IPR025110">
    <property type="entry name" value="AMP-bd_C"/>
</dbReference>
<reference evidence="3 4" key="1">
    <citation type="submission" date="2018-01" db="EMBL/GenBank/DDBJ databases">
        <title>Genomic Encyclopedia of Archaeal and Bacterial Type Strains, Phase II (KMG-II): from individual species to whole genera.</title>
        <authorList>
            <person name="Goeker M."/>
        </authorList>
    </citation>
    <scope>NUCLEOTIDE SEQUENCE [LARGE SCALE GENOMIC DNA]</scope>
    <source>
        <strain evidence="3 4">DSM 17023</strain>
    </source>
</reference>
<dbReference type="InterPro" id="IPR020845">
    <property type="entry name" value="AMP-binding_CS"/>
</dbReference>
<evidence type="ECO:0000259" key="1">
    <source>
        <dbReference type="Pfam" id="PF00501"/>
    </source>
</evidence>
<dbReference type="GO" id="GO:0005737">
    <property type="term" value="C:cytoplasm"/>
    <property type="evidence" value="ECO:0007669"/>
    <property type="project" value="TreeGrafter"/>
</dbReference>
<dbReference type="PROSITE" id="PS00455">
    <property type="entry name" value="AMP_BINDING"/>
    <property type="match status" value="1"/>
</dbReference>
<dbReference type="Proteomes" id="UP000236959">
    <property type="component" value="Unassembled WGS sequence"/>
</dbReference>
<dbReference type="SUPFAM" id="SSF56801">
    <property type="entry name" value="Acetyl-CoA synthetase-like"/>
    <property type="match status" value="1"/>
</dbReference>
<dbReference type="EMBL" id="PPCN01000003">
    <property type="protein sequence ID" value="POF32207.1"/>
    <property type="molecule type" value="Genomic_DNA"/>
</dbReference>
<dbReference type="GO" id="GO:0031177">
    <property type="term" value="F:phosphopantetheine binding"/>
    <property type="evidence" value="ECO:0007669"/>
    <property type="project" value="TreeGrafter"/>
</dbReference>
<dbReference type="InterPro" id="IPR045851">
    <property type="entry name" value="AMP-bd_C_sf"/>
</dbReference>
<dbReference type="AlphaFoldDB" id="A0A2S3UWX7"/>
<dbReference type="Pfam" id="PF00501">
    <property type="entry name" value="AMP-binding"/>
    <property type="match status" value="1"/>
</dbReference>
<dbReference type="PANTHER" id="PTHR45527">
    <property type="entry name" value="NONRIBOSOMAL PEPTIDE SYNTHETASE"/>
    <property type="match status" value="1"/>
</dbReference>
<dbReference type="CDD" id="cd05930">
    <property type="entry name" value="A_NRPS"/>
    <property type="match status" value="1"/>
</dbReference>
<comment type="caution">
    <text evidence="3">The sequence shown here is derived from an EMBL/GenBank/DDBJ whole genome shotgun (WGS) entry which is preliminary data.</text>
</comment>
<organism evidence="3 4">
    <name type="scientific">Roseibium marinum</name>
    <dbReference type="NCBI Taxonomy" id="281252"/>
    <lineage>
        <taxon>Bacteria</taxon>
        <taxon>Pseudomonadati</taxon>
        <taxon>Pseudomonadota</taxon>
        <taxon>Alphaproteobacteria</taxon>
        <taxon>Hyphomicrobiales</taxon>
        <taxon>Stappiaceae</taxon>
        <taxon>Roseibium</taxon>
    </lineage>
</organism>
<dbReference type="GO" id="GO:0043041">
    <property type="term" value="P:amino acid activation for nonribosomal peptide biosynthetic process"/>
    <property type="evidence" value="ECO:0007669"/>
    <property type="project" value="TreeGrafter"/>
</dbReference>
<accession>A0A2S3UWX7</accession>
<dbReference type="InterPro" id="IPR010071">
    <property type="entry name" value="AA_adenyl_dom"/>
</dbReference>
<dbReference type="PANTHER" id="PTHR45527:SF1">
    <property type="entry name" value="FATTY ACID SYNTHASE"/>
    <property type="match status" value="1"/>
</dbReference>
<proteinExistence type="predicted"/>
<feature type="domain" description="AMP-dependent synthetase/ligase" evidence="1">
    <location>
        <begin position="37"/>
        <end position="371"/>
    </location>
</feature>
<dbReference type="InterPro" id="IPR000873">
    <property type="entry name" value="AMP-dep_synth/lig_dom"/>
</dbReference>
<evidence type="ECO:0000313" key="3">
    <source>
        <dbReference type="EMBL" id="POF32207.1"/>
    </source>
</evidence>
<feature type="domain" description="AMP-binding enzyme C-terminal" evidence="2">
    <location>
        <begin position="429"/>
        <end position="501"/>
    </location>
</feature>
<dbReference type="InterPro" id="IPR042099">
    <property type="entry name" value="ANL_N_sf"/>
</dbReference>
<dbReference type="Gene3D" id="3.30.300.30">
    <property type="match status" value="1"/>
</dbReference>
<keyword evidence="4" id="KW-1185">Reference proteome</keyword>
<evidence type="ECO:0000259" key="2">
    <source>
        <dbReference type="Pfam" id="PF13193"/>
    </source>
</evidence>
<sequence length="514" mass="55744">MEANKDYPENRTKSAVAASNLRPESVYDCIDLSFCAYRENIAVTCEGFDYSYGDLARRVDDIAASLLEAGCGEGTRICVVLFHNLDLIASVLAILKIGAVYVPIDPRTPDIRVNFIIQDSGSRFVLFSDEYAGVVSGVTIGKICLEEIAEGSPAVTPRSSGKGLAYILYTSGSTGRPKGVEITHENLLNYCLWASRTYFDAEDDRIALYSTLAFDFTVTCIFPPLMRGASIAVVDGVNNPMAIQEIVDDYSINIIKITPSYLFLLSTMIDDSSSLRRLIVGGEDLAASLAEKVQERLGPDAEIVNEYGPTEATVGCITHTFDPETDIGGSVPIGRPMGDMEAYVVDGGANVIEDGREGELYLAGPGLASGYVNLPEQTRQAFTSLSALPGRRVYKTGDLARRNPDGNLVFLGRIDDQVKIRGNRVELSEVAAAIRAYPRAENTYVTAVPELGTYSLVGVVTGSPELRKADLLEALRRQLPAYMVPTTLEVIDEIPMTANQKVDRDSVLKILGKT</sequence>
<protein>
    <submittedName>
        <fullName evidence="3">Amino acid adenylation domain-containing protein</fullName>
    </submittedName>
</protein>
<dbReference type="GO" id="GO:0044550">
    <property type="term" value="P:secondary metabolite biosynthetic process"/>
    <property type="evidence" value="ECO:0007669"/>
    <property type="project" value="TreeGrafter"/>
</dbReference>